<accession>A0A0B6Y9K5</accession>
<evidence type="ECO:0000313" key="1">
    <source>
        <dbReference type="EMBL" id="CEK52506.1"/>
    </source>
</evidence>
<dbReference type="EMBL" id="HACG01005641">
    <property type="protein sequence ID" value="CEK52506.1"/>
    <property type="molecule type" value="Transcribed_RNA"/>
</dbReference>
<feature type="non-terminal residue" evidence="1">
    <location>
        <position position="71"/>
    </location>
</feature>
<protein>
    <submittedName>
        <fullName evidence="1">Uncharacterized protein</fullName>
    </submittedName>
</protein>
<dbReference type="AlphaFoldDB" id="A0A0B6Y9K5"/>
<name>A0A0B6Y9K5_9EUPU</name>
<sequence>SHMTTEVSPSSVLALTFNNNKMSSSAVKKHKKLDIDAEDTHKLVCDKQGLLLKTKHSPHYGTPPSNMREQT</sequence>
<proteinExistence type="predicted"/>
<organism evidence="1">
    <name type="scientific">Arion vulgaris</name>
    <dbReference type="NCBI Taxonomy" id="1028688"/>
    <lineage>
        <taxon>Eukaryota</taxon>
        <taxon>Metazoa</taxon>
        <taxon>Spiralia</taxon>
        <taxon>Lophotrochozoa</taxon>
        <taxon>Mollusca</taxon>
        <taxon>Gastropoda</taxon>
        <taxon>Heterobranchia</taxon>
        <taxon>Euthyneura</taxon>
        <taxon>Panpulmonata</taxon>
        <taxon>Eupulmonata</taxon>
        <taxon>Stylommatophora</taxon>
        <taxon>Helicina</taxon>
        <taxon>Arionoidea</taxon>
        <taxon>Arionidae</taxon>
        <taxon>Arion</taxon>
    </lineage>
</organism>
<gene>
    <name evidence="1" type="primary">ORF17055</name>
</gene>
<reference evidence="1" key="1">
    <citation type="submission" date="2014-12" db="EMBL/GenBank/DDBJ databases">
        <title>Insight into the proteome of Arion vulgaris.</title>
        <authorList>
            <person name="Aradska J."/>
            <person name="Bulat T."/>
            <person name="Smidak R."/>
            <person name="Sarate P."/>
            <person name="Gangsoo J."/>
            <person name="Sialana F."/>
            <person name="Bilban M."/>
            <person name="Lubec G."/>
        </authorList>
    </citation>
    <scope>NUCLEOTIDE SEQUENCE</scope>
    <source>
        <tissue evidence="1">Skin</tissue>
    </source>
</reference>
<feature type="non-terminal residue" evidence="1">
    <location>
        <position position="1"/>
    </location>
</feature>